<gene>
    <name evidence="1" type="ORF">ATH84_102226</name>
</gene>
<evidence type="ECO:0000313" key="1">
    <source>
        <dbReference type="EMBL" id="REG44557.1"/>
    </source>
</evidence>
<sequence>MYGFAYDPGFIAFLPQDGEALPEQQESRLGRALAVFWSLAFLCLMVL</sequence>
<name>A0AAQ0KKX0_PARVE</name>
<organism evidence="1 2">
    <name type="scientific">Paracoccus versutus</name>
    <name type="common">Thiobacillus versutus</name>
    <dbReference type="NCBI Taxonomy" id="34007"/>
    <lineage>
        <taxon>Bacteria</taxon>
        <taxon>Pseudomonadati</taxon>
        <taxon>Pseudomonadota</taxon>
        <taxon>Alphaproteobacteria</taxon>
        <taxon>Rhodobacterales</taxon>
        <taxon>Paracoccaceae</taxon>
        <taxon>Paracoccus</taxon>
    </lineage>
</organism>
<reference evidence="1 2" key="1">
    <citation type="submission" date="2018-08" db="EMBL/GenBank/DDBJ databases">
        <title>Genomic Encyclopedia of Archaeal and Bacterial Type Strains, Phase II (KMG-II): from individual species to whole genera.</title>
        <authorList>
            <person name="Goeker M."/>
        </authorList>
    </citation>
    <scope>NUCLEOTIDE SEQUENCE [LARGE SCALE GENOMIC DNA]</scope>
    <source>
        <strain evidence="1 2">DSM 582</strain>
    </source>
</reference>
<dbReference type="Proteomes" id="UP000256794">
    <property type="component" value="Unassembled WGS sequence"/>
</dbReference>
<dbReference type="EMBL" id="QUMX01000022">
    <property type="protein sequence ID" value="REG44557.1"/>
    <property type="molecule type" value="Genomic_DNA"/>
</dbReference>
<proteinExistence type="predicted"/>
<keyword evidence="2" id="KW-1185">Reference proteome</keyword>
<accession>A0AAQ0KKX0</accession>
<protein>
    <submittedName>
        <fullName evidence="1">Uncharacterized protein</fullName>
    </submittedName>
</protein>
<evidence type="ECO:0000313" key="2">
    <source>
        <dbReference type="Proteomes" id="UP000256794"/>
    </source>
</evidence>
<comment type="caution">
    <text evidence="1">The sequence shown here is derived from an EMBL/GenBank/DDBJ whole genome shotgun (WGS) entry which is preliminary data.</text>
</comment>
<dbReference type="AlphaFoldDB" id="A0AAQ0KKX0"/>
<dbReference type="RefSeq" id="WP_157034049.1">
    <property type="nucleotide sequence ID" value="NZ_CP035286.1"/>
</dbReference>